<feature type="compositionally biased region" description="Basic and acidic residues" evidence="2">
    <location>
        <begin position="389"/>
        <end position="408"/>
    </location>
</feature>
<dbReference type="Gene3D" id="3.40.50.1820">
    <property type="entry name" value="alpha/beta hydrolase"/>
    <property type="match status" value="1"/>
</dbReference>
<reference evidence="4" key="1">
    <citation type="journal article" date="2020" name="Stud. Mycol.">
        <title>101 Dothideomycetes genomes: a test case for predicting lifestyles and emergence of pathogens.</title>
        <authorList>
            <person name="Haridas S."/>
            <person name="Albert R."/>
            <person name="Binder M."/>
            <person name="Bloem J."/>
            <person name="Labutti K."/>
            <person name="Salamov A."/>
            <person name="Andreopoulos B."/>
            <person name="Baker S."/>
            <person name="Barry K."/>
            <person name="Bills G."/>
            <person name="Bluhm B."/>
            <person name="Cannon C."/>
            <person name="Castanera R."/>
            <person name="Culley D."/>
            <person name="Daum C."/>
            <person name="Ezra D."/>
            <person name="Gonzalez J."/>
            <person name="Henrissat B."/>
            <person name="Kuo A."/>
            <person name="Liang C."/>
            <person name="Lipzen A."/>
            <person name="Lutzoni F."/>
            <person name="Magnuson J."/>
            <person name="Mondo S."/>
            <person name="Nolan M."/>
            <person name="Ohm R."/>
            <person name="Pangilinan J."/>
            <person name="Park H.-J."/>
            <person name="Ramirez L."/>
            <person name="Alfaro M."/>
            <person name="Sun H."/>
            <person name="Tritt A."/>
            <person name="Yoshinaga Y."/>
            <person name="Zwiers L.-H."/>
            <person name="Turgeon B."/>
            <person name="Goodwin S."/>
            <person name="Spatafora J."/>
            <person name="Crous P."/>
            <person name="Grigoriev I."/>
        </authorList>
    </citation>
    <scope>NUCLEOTIDE SEQUENCE</scope>
    <source>
        <strain evidence="4">Tuck. ex Michener</strain>
    </source>
</reference>
<dbReference type="EMBL" id="ML991772">
    <property type="protein sequence ID" value="KAF2239721.1"/>
    <property type="molecule type" value="Genomic_DNA"/>
</dbReference>
<dbReference type="GO" id="GO:0016787">
    <property type="term" value="F:hydrolase activity"/>
    <property type="evidence" value="ECO:0007669"/>
    <property type="project" value="UniProtKB-KW"/>
</dbReference>
<proteinExistence type="predicted"/>
<dbReference type="OrthoDB" id="5396420at2759"/>
<dbReference type="InterPro" id="IPR029058">
    <property type="entry name" value="AB_hydrolase_fold"/>
</dbReference>
<accession>A0A6A6HNY8</accession>
<dbReference type="Pfam" id="PF07859">
    <property type="entry name" value="Abhydrolase_3"/>
    <property type="match status" value="1"/>
</dbReference>
<evidence type="ECO:0000256" key="1">
    <source>
        <dbReference type="ARBA" id="ARBA00022801"/>
    </source>
</evidence>
<dbReference type="Proteomes" id="UP000800092">
    <property type="component" value="Unassembled WGS sequence"/>
</dbReference>
<gene>
    <name evidence="4" type="ORF">EV356DRAFT_108565</name>
</gene>
<feature type="region of interest" description="Disordered" evidence="2">
    <location>
        <begin position="359"/>
        <end position="412"/>
    </location>
</feature>
<dbReference type="InterPro" id="IPR013094">
    <property type="entry name" value="AB_hydrolase_3"/>
</dbReference>
<dbReference type="AlphaFoldDB" id="A0A6A6HNY8"/>
<dbReference type="SUPFAM" id="SSF53474">
    <property type="entry name" value="alpha/beta-Hydrolases"/>
    <property type="match status" value="1"/>
</dbReference>
<sequence length="450" mass="49248">MLRRLVCPSPLCFTRRTSPAQPASSSTRRALFASFPSFPSSPHERVWIECRSNGHIALDIHFSPDPSSRIVIWLPSGLRQLVDDGKDASIQQEVNPAALAAMASATVVQVNYRLSRRVCYPTPIHDVLAGYDWIVEHLVPKHTYFSTSRQGKRTFNNARLYVCGELIGGSLASMLALTECRIGSKGIGAAFVNNPIVDWVSLEDFHSQLPALGDRTNNKMNASQSIGRSRCRKSGPRTLSHTLFASNSCLPTSSLLSARSKLFGSTSSYFDPFASPILFFRTTGVIPAASHDCDEPSSPPLIGGEEKVTTIARKAYLKYPPSYTALRLPTLLIGVGAQNPLRDQGEEFAALLRRTHRIGKSSSKEDPDLAEPQSDHDSVHGLDAIVKTNVDRNDRGSQPRSTARESDLGGKVQLKVKDGVGLWDGSNEDRNVETVAEVNQWLLDANQEPA</sequence>
<dbReference type="PANTHER" id="PTHR48081:SF8">
    <property type="entry name" value="ALPHA_BETA HYDROLASE FOLD-3 DOMAIN-CONTAINING PROTEIN-RELATED"/>
    <property type="match status" value="1"/>
</dbReference>
<evidence type="ECO:0000313" key="5">
    <source>
        <dbReference type="Proteomes" id="UP000800092"/>
    </source>
</evidence>
<dbReference type="PANTHER" id="PTHR48081">
    <property type="entry name" value="AB HYDROLASE SUPERFAMILY PROTEIN C4A8.06C"/>
    <property type="match status" value="1"/>
</dbReference>
<evidence type="ECO:0000256" key="2">
    <source>
        <dbReference type="SAM" id="MobiDB-lite"/>
    </source>
</evidence>
<name>A0A6A6HNY8_VIRVR</name>
<dbReference type="InterPro" id="IPR050300">
    <property type="entry name" value="GDXG_lipolytic_enzyme"/>
</dbReference>
<organism evidence="4 5">
    <name type="scientific">Viridothelium virens</name>
    <name type="common">Speckled blister lichen</name>
    <name type="synonym">Trypethelium virens</name>
    <dbReference type="NCBI Taxonomy" id="1048519"/>
    <lineage>
        <taxon>Eukaryota</taxon>
        <taxon>Fungi</taxon>
        <taxon>Dikarya</taxon>
        <taxon>Ascomycota</taxon>
        <taxon>Pezizomycotina</taxon>
        <taxon>Dothideomycetes</taxon>
        <taxon>Dothideomycetes incertae sedis</taxon>
        <taxon>Trypetheliales</taxon>
        <taxon>Trypetheliaceae</taxon>
        <taxon>Viridothelium</taxon>
    </lineage>
</organism>
<feature type="compositionally biased region" description="Basic and acidic residues" evidence="2">
    <location>
        <begin position="362"/>
        <end position="380"/>
    </location>
</feature>
<feature type="domain" description="Alpha/beta hydrolase fold-3" evidence="3">
    <location>
        <begin position="97"/>
        <end position="203"/>
    </location>
</feature>
<protein>
    <recommendedName>
        <fullName evidence="3">Alpha/beta hydrolase fold-3 domain-containing protein</fullName>
    </recommendedName>
</protein>
<keyword evidence="1" id="KW-0378">Hydrolase</keyword>
<evidence type="ECO:0000259" key="3">
    <source>
        <dbReference type="Pfam" id="PF07859"/>
    </source>
</evidence>
<keyword evidence="5" id="KW-1185">Reference proteome</keyword>
<evidence type="ECO:0000313" key="4">
    <source>
        <dbReference type="EMBL" id="KAF2239721.1"/>
    </source>
</evidence>